<dbReference type="PANTHER" id="PTHR43134">
    <property type="entry name" value="SIGNAL RECOGNITION PARTICLE RECEPTOR SUBUNIT ALPHA"/>
    <property type="match status" value="1"/>
</dbReference>
<evidence type="ECO:0000256" key="1">
    <source>
        <dbReference type="ARBA" id="ARBA00004413"/>
    </source>
</evidence>
<proteinExistence type="inferred from homology"/>
<evidence type="ECO:0000256" key="5">
    <source>
        <dbReference type="ARBA" id="ARBA00023136"/>
    </source>
</evidence>
<reference evidence="9" key="1">
    <citation type="submission" date="2019-06" db="EMBL/GenBank/DDBJ databases">
        <title>The complete genome of Emcibacter congregatus ZYLT.</title>
        <authorList>
            <person name="Zhao Z."/>
        </authorList>
    </citation>
    <scope>NUCLEOTIDE SEQUENCE [LARGE SCALE GENOMIC DNA]</scope>
    <source>
        <strain evidence="9">MCCC 1A06723</strain>
    </source>
</reference>
<dbReference type="OrthoDB" id="9778554at2"/>
<keyword evidence="3" id="KW-0547">Nucleotide-binding</keyword>
<name>A0A501PP32_9PROT</name>
<feature type="compositionally biased region" description="Acidic residues" evidence="6">
    <location>
        <begin position="358"/>
        <end position="373"/>
    </location>
</feature>
<protein>
    <submittedName>
        <fullName evidence="8">AAA family ATPase</fullName>
    </submittedName>
</protein>
<keyword evidence="9" id="KW-1185">Reference proteome</keyword>
<sequence>MRLKIFSAKTMQEALSQIREKLGDNAVILDTEEEDGLVKITAAVEAPAARVNPRKTAPPAPAPSPVKKSLRELDDEQKIEEQDLEFFLSHHGLPDSLKLRLLDLANAMERESKLLSLASALDSQFKFEPLTGPQEKPILLVGPPGVGKTVTAAKLASQALLNRIPVRLVSTDTLRMGGLAQLEGYADRLHIPVTEVSSPDQLATALKPLTDEKELILIDTGGFNPFSAEELDQLHQYITAGDVEPVLVISAGADPVEAREIAETYAALGVRRFIATRLDVSRRYASLMVTADSGGLTFAGVGITPYLADGIQPLDALHLARLLTKIPKRQELDHLKQAPTEEEQHSDIEELLKPLSEPTEEDNPENPEESVQK</sequence>
<evidence type="ECO:0000256" key="6">
    <source>
        <dbReference type="SAM" id="MobiDB-lite"/>
    </source>
</evidence>
<dbReference type="AlphaFoldDB" id="A0A501PP32"/>
<dbReference type="Gene3D" id="3.40.50.300">
    <property type="entry name" value="P-loop containing nucleotide triphosphate hydrolases"/>
    <property type="match status" value="1"/>
</dbReference>
<evidence type="ECO:0000313" key="8">
    <source>
        <dbReference type="EMBL" id="TPD62015.1"/>
    </source>
</evidence>
<feature type="compositionally biased region" description="Basic and acidic residues" evidence="6">
    <location>
        <begin position="342"/>
        <end position="352"/>
    </location>
</feature>
<dbReference type="GO" id="GO:0006614">
    <property type="term" value="P:SRP-dependent cotranslational protein targeting to membrane"/>
    <property type="evidence" value="ECO:0007669"/>
    <property type="project" value="InterPro"/>
</dbReference>
<dbReference type="RefSeq" id="WP_139939962.1">
    <property type="nucleotide sequence ID" value="NZ_JBHSYP010000003.1"/>
</dbReference>
<dbReference type="GO" id="GO:0003924">
    <property type="term" value="F:GTPase activity"/>
    <property type="evidence" value="ECO:0007669"/>
    <property type="project" value="TreeGrafter"/>
</dbReference>
<gene>
    <name evidence="8" type="ORF">FIV46_07390</name>
</gene>
<dbReference type="EMBL" id="VFIY01000005">
    <property type="protein sequence ID" value="TPD62015.1"/>
    <property type="molecule type" value="Genomic_DNA"/>
</dbReference>
<evidence type="ECO:0000313" key="9">
    <source>
        <dbReference type="Proteomes" id="UP000319148"/>
    </source>
</evidence>
<dbReference type="Proteomes" id="UP000319148">
    <property type="component" value="Unassembled WGS sequence"/>
</dbReference>
<dbReference type="Pfam" id="PF00448">
    <property type="entry name" value="SRP54"/>
    <property type="match status" value="1"/>
</dbReference>
<organism evidence="8 9">
    <name type="scientific">Emcibacter nanhaiensis</name>
    <dbReference type="NCBI Taxonomy" id="1505037"/>
    <lineage>
        <taxon>Bacteria</taxon>
        <taxon>Pseudomonadati</taxon>
        <taxon>Pseudomonadota</taxon>
        <taxon>Alphaproteobacteria</taxon>
        <taxon>Emcibacterales</taxon>
        <taxon>Emcibacteraceae</taxon>
        <taxon>Emcibacter</taxon>
    </lineage>
</organism>
<evidence type="ECO:0000256" key="4">
    <source>
        <dbReference type="ARBA" id="ARBA00023134"/>
    </source>
</evidence>
<dbReference type="SUPFAM" id="SSF52540">
    <property type="entry name" value="P-loop containing nucleoside triphosphate hydrolases"/>
    <property type="match status" value="1"/>
</dbReference>
<dbReference type="PANTHER" id="PTHR43134:SF3">
    <property type="entry name" value="FLAGELLAR BIOSYNTHESIS PROTEIN FLHF"/>
    <property type="match status" value="1"/>
</dbReference>
<feature type="domain" description="SRP54-type proteins GTP-binding" evidence="7">
    <location>
        <begin position="135"/>
        <end position="325"/>
    </location>
</feature>
<keyword evidence="5" id="KW-0472">Membrane</keyword>
<dbReference type="GO" id="GO:0005525">
    <property type="term" value="F:GTP binding"/>
    <property type="evidence" value="ECO:0007669"/>
    <property type="project" value="UniProtKB-KW"/>
</dbReference>
<evidence type="ECO:0000256" key="3">
    <source>
        <dbReference type="ARBA" id="ARBA00022741"/>
    </source>
</evidence>
<comment type="subcellular location">
    <subcellularLocation>
        <location evidence="1">Cell membrane</location>
        <topology evidence="1">Peripheral membrane protein</topology>
        <orientation evidence="1">Cytoplasmic side</orientation>
    </subcellularLocation>
</comment>
<keyword evidence="4" id="KW-0342">GTP-binding</keyword>
<comment type="similarity">
    <text evidence="2">Belongs to the GTP-binding SRP family.</text>
</comment>
<dbReference type="GO" id="GO:0005886">
    <property type="term" value="C:plasma membrane"/>
    <property type="evidence" value="ECO:0007669"/>
    <property type="project" value="UniProtKB-SubCell"/>
</dbReference>
<evidence type="ECO:0000259" key="7">
    <source>
        <dbReference type="SMART" id="SM00962"/>
    </source>
</evidence>
<dbReference type="InterPro" id="IPR000897">
    <property type="entry name" value="SRP54_GTPase_dom"/>
</dbReference>
<feature type="region of interest" description="Disordered" evidence="6">
    <location>
        <begin position="333"/>
        <end position="373"/>
    </location>
</feature>
<accession>A0A501PP32</accession>
<evidence type="ECO:0000256" key="2">
    <source>
        <dbReference type="ARBA" id="ARBA00008531"/>
    </source>
</evidence>
<comment type="caution">
    <text evidence="8">The sequence shown here is derived from an EMBL/GenBank/DDBJ whole genome shotgun (WGS) entry which is preliminary data.</text>
</comment>
<feature type="region of interest" description="Disordered" evidence="6">
    <location>
        <begin position="49"/>
        <end position="69"/>
    </location>
</feature>
<dbReference type="InterPro" id="IPR027417">
    <property type="entry name" value="P-loop_NTPase"/>
</dbReference>
<dbReference type="SMART" id="SM00962">
    <property type="entry name" value="SRP54"/>
    <property type="match status" value="1"/>
</dbReference>
<dbReference type="GO" id="GO:0005047">
    <property type="term" value="F:signal recognition particle binding"/>
    <property type="evidence" value="ECO:0007669"/>
    <property type="project" value="TreeGrafter"/>
</dbReference>